<dbReference type="CDD" id="cd01412">
    <property type="entry name" value="SIRT5_Af1_CobB"/>
    <property type="match status" value="1"/>
</dbReference>
<dbReference type="Gene3D" id="3.40.50.1220">
    <property type="entry name" value="TPP-binding domain"/>
    <property type="match status" value="1"/>
</dbReference>
<dbReference type="InterPro" id="IPR026591">
    <property type="entry name" value="Sirtuin_cat_small_dom_sf"/>
</dbReference>
<dbReference type="InterPro" id="IPR026590">
    <property type="entry name" value="Ssirtuin_cat_dom"/>
</dbReference>
<dbReference type="GO" id="GO:0036055">
    <property type="term" value="F:protein-succinyllysine desuccinylase activity"/>
    <property type="evidence" value="ECO:0007669"/>
    <property type="project" value="UniProtKB-UniRule"/>
</dbReference>
<dbReference type="PANTHER" id="PTHR11085:SF4">
    <property type="entry name" value="NAD-DEPENDENT PROTEIN DEACYLASE"/>
    <property type="match status" value="1"/>
</dbReference>
<dbReference type="InterPro" id="IPR050134">
    <property type="entry name" value="NAD-dep_sirtuin_deacylases"/>
</dbReference>
<dbReference type="GO" id="GO:0017136">
    <property type="term" value="F:histone deacetylase activity, NAD-dependent"/>
    <property type="evidence" value="ECO:0007669"/>
    <property type="project" value="TreeGrafter"/>
</dbReference>
<dbReference type="InterPro" id="IPR027546">
    <property type="entry name" value="Sirtuin_class_III"/>
</dbReference>
<evidence type="ECO:0000256" key="4">
    <source>
        <dbReference type="PROSITE-ProRule" id="PRU00236"/>
    </source>
</evidence>
<dbReference type="PROSITE" id="PS50305">
    <property type="entry name" value="SIRTUIN"/>
    <property type="match status" value="1"/>
</dbReference>
<feature type="binding site" evidence="3">
    <location>
        <position position="67"/>
    </location>
    <ligand>
        <name>substrate</name>
    </ligand>
</feature>
<feature type="binding site" evidence="3">
    <location>
        <begin position="184"/>
        <end position="186"/>
    </location>
    <ligand>
        <name>NAD(+)</name>
        <dbReference type="ChEBI" id="CHEBI:57540"/>
    </ligand>
</feature>
<keyword evidence="3" id="KW-0963">Cytoplasm</keyword>
<dbReference type="EC" id="2.3.1.286" evidence="3"/>
<name>A0A7C1VY57_DESA2</name>
<feature type="binding site" evidence="3">
    <location>
        <position position="64"/>
    </location>
    <ligand>
        <name>substrate</name>
    </ligand>
</feature>
<keyword evidence="3 4" id="KW-0479">Metal-binding</keyword>
<sequence length="241" mass="26821">MIKTAQKAILHCRRLRVLTGAGISAESGVPTFRGANGLWGKYNVMELATPEAFQRNPELVWKFYNWRREVIAKVKPNPAHKALVDLEKIIPDFLLITQNVDGLHQQAGNKNIVELHGNIWWVKCSTCKYLDENRQIPLPPLPICPKCGSLLRPNVVWFGEALDPEVLDKAIEAIENTEVLLVIGTSAVVQPAASLIWLAKEHGALIIEINVEKTEASEIVDITLLGKAGEVLPQLVKSFRE</sequence>
<evidence type="ECO:0000256" key="3">
    <source>
        <dbReference type="HAMAP-Rule" id="MF_01121"/>
    </source>
</evidence>
<dbReference type="AlphaFoldDB" id="A0A7C1VY57"/>
<gene>
    <name evidence="3" type="primary">cobB</name>
    <name evidence="6" type="ORF">ENI35_06395</name>
</gene>
<evidence type="ECO:0000313" key="6">
    <source>
        <dbReference type="EMBL" id="HEC68419.1"/>
    </source>
</evidence>
<comment type="similarity">
    <text evidence="3">Belongs to the sirtuin family. Class III subfamily.</text>
</comment>
<comment type="subcellular location">
    <subcellularLocation>
        <location evidence="3">Cytoplasm</location>
    </subcellularLocation>
</comment>
<dbReference type="GO" id="GO:0008270">
    <property type="term" value="F:zinc ion binding"/>
    <property type="evidence" value="ECO:0007669"/>
    <property type="project" value="UniProtKB-UniRule"/>
</dbReference>
<feature type="binding site" evidence="3">
    <location>
        <position position="228"/>
    </location>
    <ligand>
        <name>NAD(+)</name>
        <dbReference type="ChEBI" id="CHEBI:57540"/>
    </ligand>
</feature>
<comment type="caution">
    <text evidence="6">The sequence shown here is derived from an EMBL/GenBank/DDBJ whole genome shotgun (WGS) entry which is preliminary data.</text>
</comment>
<dbReference type="Gene3D" id="3.30.1600.10">
    <property type="entry name" value="SIR2/SIRT2 'Small Domain"/>
    <property type="match status" value="1"/>
</dbReference>
<feature type="binding site" evidence="3 4">
    <location>
        <position position="144"/>
    </location>
    <ligand>
        <name>Zn(2+)</name>
        <dbReference type="ChEBI" id="CHEBI:29105"/>
    </ligand>
</feature>
<dbReference type="InterPro" id="IPR003000">
    <property type="entry name" value="Sirtuin"/>
</dbReference>
<proteinExistence type="inferred from homology"/>
<comment type="cofactor">
    <cofactor evidence="3">
        <name>Zn(2+)</name>
        <dbReference type="ChEBI" id="CHEBI:29105"/>
    </cofactor>
    <text evidence="3">Binds 1 zinc ion per subunit.</text>
</comment>
<feature type="binding site" evidence="3">
    <location>
        <begin position="20"/>
        <end position="39"/>
    </location>
    <ligand>
        <name>NAD(+)</name>
        <dbReference type="ChEBI" id="CHEBI:57540"/>
    </ligand>
</feature>
<feature type="active site" description="Proton acceptor" evidence="3 4">
    <location>
        <position position="116"/>
    </location>
</feature>
<dbReference type="EMBL" id="DRIH01000227">
    <property type="protein sequence ID" value="HEC68419.1"/>
    <property type="molecule type" value="Genomic_DNA"/>
</dbReference>
<protein>
    <recommendedName>
        <fullName evidence="3">NAD-dependent protein deacylase</fullName>
        <ecNumber evidence="3">2.3.1.286</ecNumber>
    </recommendedName>
    <alternativeName>
        <fullName evidence="3">Regulatory protein SIR2 homolog</fullName>
    </alternativeName>
</protein>
<feature type="binding site" evidence="3 4">
    <location>
        <position position="127"/>
    </location>
    <ligand>
        <name>Zn(2+)</name>
        <dbReference type="ChEBI" id="CHEBI:29105"/>
    </ligand>
</feature>
<comment type="function">
    <text evidence="3">NAD-dependent lysine deacetylase and desuccinylase that specifically removes acetyl and succinyl groups on target proteins. Modulates the activities of several proteins which are inactive in their acylated form.</text>
</comment>
<dbReference type="NCBIfam" id="NF001753">
    <property type="entry name" value="PRK00481.1-3"/>
    <property type="match status" value="1"/>
</dbReference>
<dbReference type="Pfam" id="PF02146">
    <property type="entry name" value="SIR2"/>
    <property type="match status" value="1"/>
</dbReference>
<reference evidence="6" key="1">
    <citation type="journal article" date="2020" name="mSystems">
        <title>Genome- and Community-Level Interaction Insights into Carbon Utilization and Element Cycling Functions of Hydrothermarchaeota in Hydrothermal Sediment.</title>
        <authorList>
            <person name="Zhou Z."/>
            <person name="Liu Y."/>
            <person name="Xu W."/>
            <person name="Pan J."/>
            <person name="Luo Z.H."/>
            <person name="Li M."/>
        </authorList>
    </citation>
    <scope>NUCLEOTIDE SEQUENCE [LARGE SCALE GENOMIC DNA]</scope>
    <source>
        <strain evidence="6">HyVt-389</strain>
    </source>
</reference>
<comment type="catalytic activity">
    <reaction evidence="3">
        <text>N(6)-acetyl-L-lysyl-[protein] + NAD(+) + H2O = 2''-O-acetyl-ADP-D-ribose + nicotinamide + L-lysyl-[protein]</text>
        <dbReference type="Rhea" id="RHEA:43636"/>
        <dbReference type="Rhea" id="RHEA-COMP:9752"/>
        <dbReference type="Rhea" id="RHEA-COMP:10731"/>
        <dbReference type="ChEBI" id="CHEBI:15377"/>
        <dbReference type="ChEBI" id="CHEBI:17154"/>
        <dbReference type="ChEBI" id="CHEBI:29969"/>
        <dbReference type="ChEBI" id="CHEBI:57540"/>
        <dbReference type="ChEBI" id="CHEBI:61930"/>
        <dbReference type="ChEBI" id="CHEBI:83767"/>
        <dbReference type="EC" id="2.3.1.286"/>
    </reaction>
</comment>
<keyword evidence="1" id="KW-0808">Transferase</keyword>
<feature type="domain" description="Deacetylase sirtuin-type" evidence="5">
    <location>
        <begin position="1"/>
        <end position="241"/>
    </location>
</feature>
<feature type="binding site" evidence="3 4">
    <location>
        <position position="147"/>
    </location>
    <ligand>
        <name>Zn(2+)</name>
        <dbReference type="ChEBI" id="CHEBI:29105"/>
    </ligand>
</feature>
<feature type="binding site" evidence="3">
    <location>
        <begin position="210"/>
        <end position="212"/>
    </location>
    <ligand>
        <name>NAD(+)</name>
        <dbReference type="ChEBI" id="CHEBI:57540"/>
    </ligand>
</feature>
<comment type="domain">
    <text evidence="3">2 residues (Tyr-64 and Arg-67) present in a large hydrophobic pocket are probably involved in substrate specificity. They are important for desuccinylation activity, but dispensable for deacetylation activity.</text>
</comment>
<dbReference type="PANTHER" id="PTHR11085">
    <property type="entry name" value="NAD-DEPENDENT PROTEIN DEACYLASE SIRTUIN-5, MITOCHONDRIAL-RELATED"/>
    <property type="match status" value="1"/>
</dbReference>
<organism evidence="6">
    <name type="scientific">Desulfofervidus auxilii</name>
    <dbReference type="NCBI Taxonomy" id="1621989"/>
    <lineage>
        <taxon>Bacteria</taxon>
        <taxon>Pseudomonadati</taxon>
        <taxon>Thermodesulfobacteriota</taxon>
        <taxon>Candidatus Desulfofervidia</taxon>
        <taxon>Candidatus Desulfofervidales</taxon>
        <taxon>Candidatus Desulfofervidaceae</taxon>
        <taxon>Candidatus Desulfofervidus</taxon>
    </lineage>
</organism>
<dbReference type="HAMAP" id="MF_01121">
    <property type="entry name" value="Sirtuin_ClassIII"/>
    <property type="match status" value="1"/>
</dbReference>
<comment type="catalytic activity">
    <reaction evidence="3">
        <text>N(6)-succinyl-L-lysyl-[protein] + NAD(+) + H2O = 2''-O-succinyl-ADP-D-ribose + nicotinamide + L-lysyl-[protein]</text>
        <dbReference type="Rhea" id="RHEA:47668"/>
        <dbReference type="Rhea" id="RHEA-COMP:9752"/>
        <dbReference type="Rhea" id="RHEA-COMP:11877"/>
        <dbReference type="ChEBI" id="CHEBI:15377"/>
        <dbReference type="ChEBI" id="CHEBI:17154"/>
        <dbReference type="ChEBI" id="CHEBI:29969"/>
        <dbReference type="ChEBI" id="CHEBI:57540"/>
        <dbReference type="ChEBI" id="CHEBI:87830"/>
        <dbReference type="ChEBI" id="CHEBI:87832"/>
    </reaction>
</comment>
<evidence type="ECO:0000259" key="5">
    <source>
        <dbReference type="PROSITE" id="PS50305"/>
    </source>
</evidence>
<feature type="binding site" evidence="3">
    <location>
        <begin position="98"/>
        <end position="101"/>
    </location>
    <ligand>
        <name>NAD(+)</name>
        <dbReference type="ChEBI" id="CHEBI:57540"/>
    </ligand>
</feature>
<accession>A0A7C1VY57</accession>
<dbReference type="SUPFAM" id="SSF52467">
    <property type="entry name" value="DHS-like NAD/FAD-binding domain"/>
    <property type="match status" value="1"/>
</dbReference>
<dbReference type="GO" id="GO:0070403">
    <property type="term" value="F:NAD+ binding"/>
    <property type="evidence" value="ECO:0007669"/>
    <property type="project" value="UniProtKB-UniRule"/>
</dbReference>
<dbReference type="GO" id="GO:0036054">
    <property type="term" value="F:protein-malonyllysine demalonylase activity"/>
    <property type="evidence" value="ECO:0007669"/>
    <property type="project" value="InterPro"/>
</dbReference>
<evidence type="ECO:0000256" key="1">
    <source>
        <dbReference type="ARBA" id="ARBA00022679"/>
    </source>
</evidence>
<evidence type="ECO:0000256" key="2">
    <source>
        <dbReference type="ARBA" id="ARBA00023027"/>
    </source>
</evidence>
<dbReference type="Proteomes" id="UP000885738">
    <property type="component" value="Unassembled WGS sequence"/>
</dbReference>
<dbReference type="InterPro" id="IPR029035">
    <property type="entry name" value="DHS-like_NAD/FAD-binding_dom"/>
</dbReference>
<feature type="binding site" evidence="3 4">
    <location>
        <position position="124"/>
    </location>
    <ligand>
        <name>Zn(2+)</name>
        <dbReference type="ChEBI" id="CHEBI:29105"/>
    </ligand>
</feature>
<keyword evidence="2 3" id="KW-0520">NAD</keyword>
<dbReference type="GO" id="GO:0005737">
    <property type="term" value="C:cytoplasm"/>
    <property type="evidence" value="ECO:0007669"/>
    <property type="project" value="UniProtKB-SubCell"/>
</dbReference>
<keyword evidence="3 4" id="KW-0862">Zinc</keyword>